<organism evidence="3">
    <name type="scientific">Angiostrongylus costaricensis</name>
    <name type="common">Nematode worm</name>
    <dbReference type="NCBI Taxonomy" id="334426"/>
    <lineage>
        <taxon>Eukaryota</taxon>
        <taxon>Metazoa</taxon>
        <taxon>Ecdysozoa</taxon>
        <taxon>Nematoda</taxon>
        <taxon>Chromadorea</taxon>
        <taxon>Rhabditida</taxon>
        <taxon>Rhabditina</taxon>
        <taxon>Rhabditomorpha</taxon>
        <taxon>Strongyloidea</taxon>
        <taxon>Metastrongylidae</taxon>
        <taxon>Angiostrongylus</taxon>
    </lineage>
</organism>
<dbReference type="EMBL" id="UYYA01003980">
    <property type="protein sequence ID" value="VDM58400.1"/>
    <property type="molecule type" value="Genomic_DNA"/>
</dbReference>
<reference evidence="1 2" key="2">
    <citation type="submission" date="2018-11" db="EMBL/GenBank/DDBJ databases">
        <authorList>
            <consortium name="Pathogen Informatics"/>
        </authorList>
    </citation>
    <scope>NUCLEOTIDE SEQUENCE [LARGE SCALE GENOMIC DNA]</scope>
    <source>
        <strain evidence="1 2">Costa Rica</strain>
    </source>
</reference>
<evidence type="ECO:0000313" key="3">
    <source>
        <dbReference type="WBParaSite" id="ACOC_0000681401-mRNA-1"/>
    </source>
</evidence>
<name>A0A0R3PNW4_ANGCS</name>
<dbReference type="Proteomes" id="UP000267027">
    <property type="component" value="Unassembled WGS sequence"/>
</dbReference>
<gene>
    <name evidence="1" type="ORF">ACOC_LOCUS6815</name>
</gene>
<accession>A0A0R3PNW4</accession>
<protein>
    <submittedName>
        <fullName evidence="3">BTB domain-containing protein</fullName>
    </submittedName>
</protein>
<reference evidence="3" key="1">
    <citation type="submission" date="2017-02" db="UniProtKB">
        <authorList>
            <consortium name="WormBaseParasite"/>
        </authorList>
    </citation>
    <scope>IDENTIFICATION</scope>
</reference>
<dbReference type="AlphaFoldDB" id="A0A0R3PNW4"/>
<evidence type="ECO:0000313" key="1">
    <source>
        <dbReference type="EMBL" id="VDM58400.1"/>
    </source>
</evidence>
<proteinExistence type="predicted"/>
<sequence>MGHCVFHSIATLCSKLSPSSPEFQHACNLSGAADTAHIIATSYLYNREYTKCIEFCGSELFKREKNEPQLFAATVAAHYQLAKVSSVMQSAVRFIPIIIKNSWWLPHSAITNGGVDMEEPFWFIRCSAAGHWLCTVLLNTLRPLLTETSDNLLISTILLLSQVDFTSVGFSAFNEAISIAENKESFKSIDIFEFIGDLAVMDRIVFMASSRPECFLPESTEDAQTELQKVIEARLKVIDEAEKIKLTIIYLSKIGNDFVRLLQSTEKS</sequence>
<evidence type="ECO:0000313" key="2">
    <source>
        <dbReference type="Proteomes" id="UP000267027"/>
    </source>
</evidence>
<dbReference type="STRING" id="334426.A0A0R3PNW4"/>
<dbReference type="WBParaSite" id="ACOC_0000681401-mRNA-1">
    <property type="protein sequence ID" value="ACOC_0000681401-mRNA-1"/>
    <property type="gene ID" value="ACOC_0000681401"/>
</dbReference>
<dbReference type="OrthoDB" id="5796844at2759"/>
<keyword evidence="2" id="KW-1185">Reference proteome</keyword>